<dbReference type="InterPro" id="IPR013424">
    <property type="entry name" value="Ice-binding_C"/>
</dbReference>
<proteinExistence type="predicted"/>
<name>A0A317ZKD3_9BACT</name>
<feature type="signal peptide" evidence="2">
    <location>
        <begin position="1"/>
        <end position="27"/>
    </location>
</feature>
<keyword evidence="4" id="KW-1185">Reference proteome</keyword>
<reference evidence="3 4" key="1">
    <citation type="submission" date="2018-05" db="EMBL/GenBank/DDBJ databases">
        <title>Coraliomargarita sinensis sp. nov., isolated from a marine solar saltern.</title>
        <authorList>
            <person name="Zhou L.Y."/>
        </authorList>
    </citation>
    <scope>NUCLEOTIDE SEQUENCE [LARGE SCALE GENOMIC DNA]</scope>
    <source>
        <strain evidence="3 4">WN38</strain>
    </source>
</reference>
<keyword evidence="1" id="KW-0812">Transmembrane</keyword>
<dbReference type="InParanoid" id="A0A317ZKD3"/>
<dbReference type="Proteomes" id="UP000247099">
    <property type="component" value="Unassembled WGS sequence"/>
</dbReference>
<dbReference type="NCBIfam" id="TIGR02595">
    <property type="entry name" value="PEP_CTERM"/>
    <property type="match status" value="1"/>
</dbReference>
<feature type="chain" id="PRO_5016460862" description="PEP-CTERM protein-sorting domain-containing protein" evidence="2">
    <location>
        <begin position="28"/>
        <end position="263"/>
    </location>
</feature>
<keyword evidence="1" id="KW-1133">Transmembrane helix</keyword>
<sequence>MKILTRYPLLAALGATAALSSLSFVDAASLSVTDSFVLAGRASGGALDANGSYVGYDVSVFNSDAYIKDFTGATVVDLTGTVVDYDLSAASYKGTASNIGALSADPGFGTRGGFDLWTSSLDPSVDPAIATGGYNDSSSTPKWSGSIDITSLTSGTVWVFTGDFLGDISLNATMVDTDGILSDLVMDEFVQNPVQDGNGDDVRQVQFAFKMDFADAADYETINWSSDSGAYFTGLALTAVPEPSAALLVGLGGALLLLRRRRA</sequence>
<evidence type="ECO:0000256" key="2">
    <source>
        <dbReference type="SAM" id="SignalP"/>
    </source>
</evidence>
<comment type="caution">
    <text evidence="3">The sequence shown here is derived from an EMBL/GenBank/DDBJ whole genome shotgun (WGS) entry which is preliminary data.</text>
</comment>
<evidence type="ECO:0000313" key="4">
    <source>
        <dbReference type="Proteomes" id="UP000247099"/>
    </source>
</evidence>
<dbReference type="EMBL" id="QHJQ01000004">
    <property type="protein sequence ID" value="PXA04408.1"/>
    <property type="molecule type" value="Genomic_DNA"/>
</dbReference>
<keyword evidence="1" id="KW-0472">Membrane</keyword>
<dbReference type="RefSeq" id="WP_110130860.1">
    <property type="nucleotide sequence ID" value="NZ_QHJQ01000004.1"/>
</dbReference>
<feature type="transmembrane region" description="Helical" evidence="1">
    <location>
        <begin position="231"/>
        <end position="258"/>
    </location>
</feature>
<evidence type="ECO:0000256" key="1">
    <source>
        <dbReference type="SAM" id="Phobius"/>
    </source>
</evidence>
<dbReference type="AlphaFoldDB" id="A0A317ZKD3"/>
<evidence type="ECO:0008006" key="5">
    <source>
        <dbReference type="Google" id="ProtNLM"/>
    </source>
</evidence>
<organism evidence="3 4">
    <name type="scientific">Coraliomargarita sinensis</name>
    <dbReference type="NCBI Taxonomy" id="2174842"/>
    <lineage>
        <taxon>Bacteria</taxon>
        <taxon>Pseudomonadati</taxon>
        <taxon>Verrucomicrobiota</taxon>
        <taxon>Opitutia</taxon>
        <taxon>Puniceicoccales</taxon>
        <taxon>Coraliomargaritaceae</taxon>
        <taxon>Coraliomargarita</taxon>
    </lineage>
</organism>
<accession>A0A317ZKD3</accession>
<evidence type="ECO:0000313" key="3">
    <source>
        <dbReference type="EMBL" id="PXA04408.1"/>
    </source>
</evidence>
<protein>
    <recommendedName>
        <fullName evidence="5">PEP-CTERM protein-sorting domain-containing protein</fullName>
    </recommendedName>
</protein>
<gene>
    <name evidence="3" type="ORF">DDZ13_07710</name>
</gene>
<keyword evidence="2" id="KW-0732">Signal</keyword>